<evidence type="ECO:0000313" key="1">
    <source>
        <dbReference type="EMBL" id="QBK88681.1"/>
    </source>
</evidence>
<accession>A0A481Z0J2</accession>
<sequence length="572" mass="66198">MSSEEITPYVPSCPDLTNSLKNCQLYPETNFSNISHNRTEICNPVQAVSNNSYAICNPVQAVSNNSYAICNPVQAVSHNSEAVMEPESQFINGIQKYAVSNKTLSFDNDSNKCCIPHHGDLCTFKYICIKQSKNVIPQLESFSLYIGDTCIITYYVDLLKEIVKDFITIKKNTILYKFPNEMAYEPIRLISLFNQNVYIKLNFVNNDQASNILEKLLCVQFSSLNIESRRNMKISSHNDNIFQIYKSSCKSSYKTNMLSHILPLKGLTNGFVIICDHIENIKNIKLLKNNRELLSYDNTEIFMFTKRYNDTALYLTLTDSDDVFRKDFDCSLNMDHDTKIEIQFIEPADKLYIYTMMPNILKYENGMPYIISNNNSMIEHEFGTVQPNTILNNYVGFNPELNYYGSNIVLNDHFQINKRYNQRYNQGYNSSNIALNDYLNNNKKCTAIALFNPFSNTILSRQALSYKLDNMKEICKEYTGNCKISSIAIRKNDKYMECGICKQCFHKKPLIERLNINKICPLCKKEWTNMIVYINKDESSIVVSLYKQLKSYIPYDKSQIASLFKQLKSYFI</sequence>
<reference evidence="1" key="1">
    <citation type="journal article" date="2019" name="MBio">
        <title>Virus Genomes from Deep Sea Sediments Expand the Ocean Megavirome and Support Independent Origins of Viral Gigantism.</title>
        <authorList>
            <person name="Backstrom D."/>
            <person name="Yutin N."/>
            <person name="Jorgensen S.L."/>
            <person name="Dharamshi J."/>
            <person name="Homa F."/>
            <person name="Zaremba-Niedwiedzka K."/>
            <person name="Spang A."/>
            <person name="Wolf Y.I."/>
            <person name="Koonin E.V."/>
            <person name="Ettema T.J."/>
        </authorList>
    </citation>
    <scope>NUCLEOTIDE SEQUENCE</scope>
</reference>
<name>A0A481Z0J2_9VIRU</name>
<protein>
    <submittedName>
        <fullName evidence="1">Ring finger protein</fullName>
    </submittedName>
</protein>
<proteinExistence type="predicted"/>
<dbReference type="EMBL" id="MK500395">
    <property type="protein sequence ID" value="QBK88681.1"/>
    <property type="molecule type" value="Genomic_DNA"/>
</dbReference>
<gene>
    <name evidence="1" type="ORF">LCMiAC01_03590</name>
</gene>
<organism evidence="1">
    <name type="scientific">Mimivirus LCMiAC01</name>
    <dbReference type="NCBI Taxonomy" id="2506608"/>
    <lineage>
        <taxon>Viruses</taxon>
        <taxon>Varidnaviria</taxon>
        <taxon>Bamfordvirae</taxon>
        <taxon>Nucleocytoviricota</taxon>
        <taxon>Megaviricetes</taxon>
        <taxon>Imitervirales</taxon>
        <taxon>Mimiviridae</taxon>
        <taxon>Klosneuvirinae</taxon>
    </lineage>
</organism>
<dbReference type="SUPFAM" id="SSF57850">
    <property type="entry name" value="RING/U-box"/>
    <property type="match status" value="1"/>
</dbReference>